<keyword evidence="5 9" id="KW-1133">Transmembrane helix</keyword>
<gene>
    <name evidence="10" type="ORF">OIPHN260_28200</name>
</gene>
<comment type="subcellular location">
    <subcellularLocation>
        <location evidence="1">Cell membrane</location>
        <topology evidence="1">Single-pass membrane protein</topology>
    </subcellularLocation>
</comment>
<evidence type="ECO:0000256" key="3">
    <source>
        <dbReference type="ARBA" id="ARBA00022475"/>
    </source>
</evidence>
<accession>A0AAU9CH37</accession>
<evidence type="ECO:0000256" key="8">
    <source>
        <dbReference type="SAM" id="MobiDB-lite"/>
    </source>
</evidence>
<dbReference type="GO" id="GO:0005886">
    <property type="term" value="C:plasma membrane"/>
    <property type="evidence" value="ECO:0007669"/>
    <property type="project" value="UniProtKB-SubCell"/>
</dbReference>
<keyword evidence="4 9" id="KW-0812">Transmembrane</keyword>
<feature type="region of interest" description="Disordered" evidence="8">
    <location>
        <begin position="65"/>
        <end position="94"/>
    </location>
</feature>
<evidence type="ECO:0000256" key="4">
    <source>
        <dbReference type="ARBA" id="ARBA00022692"/>
    </source>
</evidence>
<dbReference type="RefSeq" id="WP_202324041.1">
    <property type="nucleotide sequence ID" value="NZ_AP023447.1"/>
</dbReference>
<protein>
    <recommendedName>
        <fullName evidence="2">Uncharacterized protein YebO</fullName>
    </recommendedName>
</protein>
<dbReference type="Proteomes" id="UP000595858">
    <property type="component" value="Chromosome"/>
</dbReference>
<keyword evidence="6 9" id="KW-0472">Membrane</keyword>
<evidence type="ECO:0000256" key="9">
    <source>
        <dbReference type="SAM" id="Phobius"/>
    </source>
</evidence>
<evidence type="ECO:0000256" key="2">
    <source>
        <dbReference type="ARBA" id="ARBA00015648"/>
    </source>
</evidence>
<feature type="coiled-coil region" evidence="7">
    <location>
        <begin position="36"/>
        <end position="63"/>
    </location>
</feature>
<feature type="compositionally biased region" description="Acidic residues" evidence="8">
    <location>
        <begin position="83"/>
        <end position="94"/>
    </location>
</feature>
<evidence type="ECO:0000313" key="11">
    <source>
        <dbReference type="Proteomes" id="UP000595858"/>
    </source>
</evidence>
<evidence type="ECO:0000256" key="6">
    <source>
        <dbReference type="ARBA" id="ARBA00023136"/>
    </source>
</evidence>
<dbReference type="InterPro" id="IPR025594">
    <property type="entry name" value="YebO"/>
</dbReference>
<name>A0AAU9CH37_9ENTR</name>
<reference evidence="10" key="1">
    <citation type="journal article" date="2020" name="J Glob Antimicrob Resist">
        <title>Genomic characterization of clinical Enterobacter roggenkampii co-harboring blaIMP-1- and blaGES-5-encoding IncP6 and mcr-9-encoding IncHI2 plasmids isolated in Japan.</title>
        <authorList>
            <person name="Umeda K."/>
            <person name="Nakamura H."/>
            <person name="Fukuda A."/>
            <person name="Matsumoto Y."/>
            <person name="Motooka D."/>
            <person name="Nakamura S."/>
            <person name="Yasui Y."/>
            <person name="Yoshida H."/>
            <person name="Kawahara R."/>
        </authorList>
    </citation>
    <scope>NUCLEOTIDE SEQUENCE</scope>
    <source>
        <strain evidence="10">OIPH-N260</strain>
    </source>
</reference>
<dbReference type="EMBL" id="AP023447">
    <property type="protein sequence ID" value="BCL43318.1"/>
    <property type="molecule type" value="Genomic_DNA"/>
</dbReference>
<organism evidence="10 11">
    <name type="scientific">Enterobacter roggenkampii</name>
    <dbReference type="NCBI Taxonomy" id="1812935"/>
    <lineage>
        <taxon>Bacteria</taxon>
        <taxon>Pseudomonadati</taxon>
        <taxon>Pseudomonadota</taxon>
        <taxon>Gammaproteobacteria</taxon>
        <taxon>Enterobacterales</taxon>
        <taxon>Enterobacteriaceae</taxon>
        <taxon>Enterobacter</taxon>
        <taxon>Enterobacter cloacae complex</taxon>
    </lineage>
</organism>
<evidence type="ECO:0000256" key="5">
    <source>
        <dbReference type="ARBA" id="ARBA00022989"/>
    </source>
</evidence>
<dbReference type="Pfam" id="PF13974">
    <property type="entry name" value="YebO"/>
    <property type="match status" value="1"/>
</dbReference>
<proteinExistence type="predicted"/>
<dbReference type="AlphaFoldDB" id="A0AAU9CH37"/>
<evidence type="ECO:0000256" key="1">
    <source>
        <dbReference type="ARBA" id="ARBA00004162"/>
    </source>
</evidence>
<keyword evidence="7" id="KW-0175">Coiled coil</keyword>
<keyword evidence="3" id="KW-1003">Cell membrane</keyword>
<feature type="compositionally biased region" description="Basic and acidic residues" evidence="8">
    <location>
        <begin position="72"/>
        <end position="82"/>
    </location>
</feature>
<sequence length="102" mass="11630">MGELLNSGLLNMASLMISLVVLLVGLVIWFFVNRASSRTNEQIELLEALLDQQKRQNALLRRLCEANEPEEKDAPKDAVAEDNKDEDEDEDEDDFIRLVAER</sequence>
<feature type="transmembrane region" description="Helical" evidence="9">
    <location>
        <begin position="12"/>
        <end position="32"/>
    </location>
</feature>
<evidence type="ECO:0000313" key="10">
    <source>
        <dbReference type="EMBL" id="BCL43318.1"/>
    </source>
</evidence>
<evidence type="ECO:0000256" key="7">
    <source>
        <dbReference type="SAM" id="Coils"/>
    </source>
</evidence>